<gene>
    <name evidence="1" type="ORF">CEJ42_20805</name>
</gene>
<reference evidence="1 2" key="1">
    <citation type="submission" date="2017-06" db="EMBL/GenBank/DDBJ databases">
        <title>Herbaspirillum phytohormonus sp. nov., isolated from the root nodule of Robinia pseudoacacia in lead-zinc mine.</title>
        <authorList>
            <person name="Fan M."/>
            <person name="Lin Y."/>
        </authorList>
    </citation>
    <scope>NUCLEOTIDE SEQUENCE [LARGE SCALE GENOMIC DNA]</scope>
    <source>
        <strain evidence="1 2">HZ10</strain>
    </source>
</reference>
<proteinExistence type="predicted"/>
<evidence type="ECO:0000313" key="1">
    <source>
        <dbReference type="EMBL" id="OWY27067.1"/>
    </source>
</evidence>
<comment type="caution">
    <text evidence="1">The sequence shown here is derived from an EMBL/GenBank/DDBJ whole genome shotgun (WGS) entry which is preliminary data.</text>
</comment>
<sequence>MSRSFIVVGDKTSHGGTVITGDQSFLLYGKAVARVGDLTTCPKCKGTYPITSGAGDMNSLGQAPAREGDRTACGATLIASQALTSHAEKATSGPTAHAGAVPMATAAAAALKDSGICLSCMAKAATAGATMIVRD</sequence>
<dbReference type="Pfam" id="PF05488">
    <property type="entry name" value="PAAR_motif"/>
    <property type="match status" value="1"/>
</dbReference>
<evidence type="ECO:0000313" key="2">
    <source>
        <dbReference type="Proteomes" id="UP000197596"/>
    </source>
</evidence>
<dbReference type="InterPro" id="IPR008727">
    <property type="entry name" value="PAAR_motif"/>
</dbReference>
<protein>
    <recommendedName>
        <fullName evidence="3">PAAR domain-containing protein</fullName>
    </recommendedName>
</protein>
<dbReference type="CDD" id="cd14744">
    <property type="entry name" value="PAAR_CT_2"/>
    <property type="match status" value="1"/>
</dbReference>
<dbReference type="AlphaFoldDB" id="A0A246WLE7"/>
<organism evidence="1 2">
    <name type="scientific">Herbaspirillum robiniae</name>
    <dbReference type="NCBI Taxonomy" id="2014887"/>
    <lineage>
        <taxon>Bacteria</taxon>
        <taxon>Pseudomonadati</taxon>
        <taxon>Pseudomonadota</taxon>
        <taxon>Betaproteobacteria</taxon>
        <taxon>Burkholderiales</taxon>
        <taxon>Oxalobacteraceae</taxon>
        <taxon>Herbaspirillum</taxon>
    </lineage>
</organism>
<accession>A0A246WLE7</accession>
<name>A0A246WLE7_9BURK</name>
<dbReference type="EMBL" id="NJGU01000013">
    <property type="protein sequence ID" value="OWY27067.1"/>
    <property type="molecule type" value="Genomic_DNA"/>
</dbReference>
<evidence type="ECO:0008006" key="3">
    <source>
        <dbReference type="Google" id="ProtNLM"/>
    </source>
</evidence>
<dbReference type="Proteomes" id="UP000197596">
    <property type="component" value="Unassembled WGS sequence"/>
</dbReference>
<dbReference type="RefSeq" id="WP_088752402.1">
    <property type="nucleotide sequence ID" value="NZ_CP193789.1"/>
</dbReference>
<dbReference type="Gene3D" id="2.60.200.60">
    <property type="match status" value="1"/>
</dbReference>